<protein>
    <recommendedName>
        <fullName evidence="1">NADP-dependent oxidoreductase domain-containing protein</fullName>
    </recommendedName>
</protein>
<gene>
    <name evidence="2" type="ORF">GCM10007874_23880</name>
</gene>
<feature type="domain" description="NADP-dependent oxidoreductase" evidence="1">
    <location>
        <begin position="29"/>
        <end position="274"/>
    </location>
</feature>
<sequence length="288" mass="31677">MVQWVRAEEGMTSIPTTKLPDGSFMPVFGLGTWGMGESRASFEEEARALRAGLDLGITLIDTAEMYGSGGAERVVASAIAGRRDEAYLVSKVLPSNAGHRQALRACEESLKRLGTDRLDLYLLHWRGGVPLAETVRAFEDLRKAGKILRWGVSNFDVEDILELETISKACATNQVLYNLVRRGIEYDLMPLSRERSMPIMAYSPIEQGRLAADRTLADIAAAHSATPAQIALAWVLDRPGVVVIPKSSRPSHVSENLMSLYIRLTSADRAALDAAFPPPRRKRSLEMI</sequence>
<dbReference type="Proteomes" id="UP001156882">
    <property type="component" value="Unassembled WGS sequence"/>
</dbReference>
<evidence type="ECO:0000313" key="2">
    <source>
        <dbReference type="EMBL" id="GLS19371.1"/>
    </source>
</evidence>
<dbReference type="EMBL" id="BSPC01000022">
    <property type="protein sequence ID" value="GLS19371.1"/>
    <property type="molecule type" value="Genomic_DNA"/>
</dbReference>
<dbReference type="SUPFAM" id="SSF51430">
    <property type="entry name" value="NAD(P)-linked oxidoreductase"/>
    <property type="match status" value="1"/>
</dbReference>
<dbReference type="CDD" id="cd19138">
    <property type="entry name" value="AKR_YeaE"/>
    <property type="match status" value="1"/>
</dbReference>
<dbReference type="Pfam" id="PF00248">
    <property type="entry name" value="Aldo_ket_red"/>
    <property type="match status" value="1"/>
</dbReference>
<dbReference type="PANTHER" id="PTHR43638:SF3">
    <property type="entry name" value="ALDEHYDE REDUCTASE"/>
    <property type="match status" value="1"/>
</dbReference>
<comment type="caution">
    <text evidence="2">The sequence shown here is derived from an EMBL/GenBank/DDBJ whole genome shotgun (WGS) entry which is preliminary data.</text>
</comment>
<reference evidence="3" key="1">
    <citation type="journal article" date="2019" name="Int. J. Syst. Evol. Microbiol.">
        <title>The Global Catalogue of Microorganisms (GCM) 10K type strain sequencing project: providing services to taxonomists for standard genome sequencing and annotation.</title>
        <authorList>
            <consortium name="The Broad Institute Genomics Platform"/>
            <consortium name="The Broad Institute Genome Sequencing Center for Infectious Disease"/>
            <person name="Wu L."/>
            <person name="Ma J."/>
        </authorList>
    </citation>
    <scope>NUCLEOTIDE SEQUENCE [LARGE SCALE GENOMIC DNA]</scope>
    <source>
        <strain evidence="3">NBRC 101365</strain>
    </source>
</reference>
<dbReference type="InterPro" id="IPR020471">
    <property type="entry name" value="AKR"/>
</dbReference>
<evidence type="ECO:0000313" key="3">
    <source>
        <dbReference type="Proteomes" id="UP001156882"/>
    </source>
</evidence>
<dbReference type="InterPro" id="IPR023210">
    <property type="entry name" value="NADP_OxRdtase_dom"/>
</dbReference>
<name>A0ABQ6CM86_9HYPH</name>
<dbReference type="InterPro" id="IPR036812">
    <property type="entry name" value="NAD(P)_OxRdtase_dom_sf"/>
</dbReference>
<evidence type="ECO:0000259" key="1">
    <source>
        <dbReference type="Pfam" id="PF00248"/>
    </source>
</evidence>
<dbReference type="PRINTS" id="PR00069">
    <property type="entry name" value="ALDKETRDTASE"/>
</dbReference>
<organism evidence="2 3">
    <name type="scientific">Labrys miyagiensis</name>
    <dbReference type="NCBI Taxonomy" id="346912"/>
    <lineage>
        <taxon>Bacteria</taxon>
        <taxon>Pseudomonadati</taxon>
        <taxon>Pseudomonadota</taxon>
        <taxon>Alphaproteobacteria</taxon>
        <taxon>Hyphomicrobiales</taxon>
        <taxon>Xanthobacteraceae</taxon>
        <taxon>Labrys</taxon>
    </lineage>
</organism>
<proteinExistence type="predicted"/>
<accession>A0ABQ6CM86</accession>
<dbReference type="PANTHER" id="PTHR43638">
    <property type="entry name" value="OXIDOREDUCTASE, ALDO/KETO REDUCTASE FAMILY PROTEIN"/>
    <property type="match status" value="1"/>
</dbReference>
<dbReference type="Gene3D" id="3.20.20.100">
    <property type="entry name" value="NADP-dependent oxidoreductase domain"/>
    <property type="match status" value="1"/>
</dbReference>
<keyword evidence="3" id="KW-1185">Reference proteome</keyword>